<evidence type="ECO:0000313" key="1">
    <source>
        <dbReference type="EMBL" id="ARP99886.1"/>
    </source>
</evidence>
<dbReference type="Proteomes" id="UP000194137">
    <property type="component" value="Chromosome"/>
</dbReference>
<dbReference type="EMBL" id="CP021112">
    <property type="protein sequence ID" value="ARP99886.1"/>
    <property type="molecule type" value="Genomic_DNA"/>
</dbReference>
<proteinExistence type="predicted"/>
<dbReference type="RefSeq" id="WP_086088291.1">
    <property type="nucleotide sequence ID" value="NZ_CP021112.1"/>
</dbReference>
<organism evidence="1 2">
    <name type="scientific">Pseudorhodoplanes sinuspersici</name>
    <dbReference type="NCBI Taxonomy" id="1235591"/>
    <lineage>
        <taxon>Bacteria</taxon>
        <taxon>Pseudomonadati</taxon>
        <taxon>Pseudomonadota</taxon>
        <taxon>Alphaproteobacteria</taxon>
        <taxon>Hyphomicrobiales</taxon>
        <taxon>Pseudorhodoplanes</taxon>
    </lineage>
</organism>
<dbReference type="InterPro" id="IPR016537">
    <property type="entry name" value="UCP008159_ABC"/>
</dbReference>
<dbReference type="STRING" id="1235591.CAK95_12945"/>
<gene>
    <name evidence="1" type="ORF">CAK95_12945</name>
</gene>
<evidence type="ECO:0000313" key="2">
    <source>
        <dbReference type="Proteomes" id="UP000194137"/>
    </source>
</evidence>
<dbReference type="OrthoDB" id="1679673at2"/>
<dbReference type="PIRSF" id="PIRSF008159">
    <property type="entry name" value="UCP008159_ABC"/>
    <property type="match status" value="1"/>
</dbReference>
<dbReference type="AlphaFoldDB" id="A0A1W6ZR78"/>
<accession>A0A1W6ZR78</accession>
<dbReference type="KEGG" id="psin:CAK95_12945"/>
<reference evidence="1 2" key="1">
    <citation type="submission" date="2017-05" db="EMBL/GenBank/DDBJ databases">
        <title>Full genome sequence of Pseudorhodoplanes sinuspersici.</title>
        <authorList>
            <person name="Dastgheib S.M.M."/>
            <person name="Shavandi M."/>
            <person name="Tirandaz H."/>
        </authorList>
    </citation>
    <scope>NUCLEOTIDE SEQUENCE [LARGE SCALE GENOMIC DNA]</scope>
    <source>
        <strain evidence="1 2">RIPI110</strain>
    </source>
</reference>
<dbReference type="InterPro" id="IPR010412">
    <property type="entry name" value="DUF1007"/>
</dbReference>
<protein>
    <submittedName>
        <fullName evidence="1">ABC transporter substrate-binding protein</fullName>
    </submittedName>
</protein>
<name>A0A1W6ZR78_9HYPH</name>
<sequence>MISRIFRAFVLAAFALPLVVTAARAHPHVYVTMKSEIVYDGEGRMTGIRHHWTFDDMFSSYATQGLESKQKGVFTREELQPLAEVNVTSMKEYDFFTQGTMNGQKVEFETPTDYFLEMNDQLLTLHFTLPLKKPVSTKNVDLEVYDPLYFVAFEFAEKEPITLKGAPAQCKLNTVKLGDATQSRSLSEALFARPDPNAQWGAQFANKIAVKC</sequence>
<dbReference type="Pfam" id="PF06226">
    <property type="entry name" value="DUF1007"/>
    <property type="match status" value="1"/>
</dbReference>
<keyword evidence="2" id="KW-1185">Reference proteome</keyword>